<dbReference type="PANTHER" id="PTHR31218">
    <property type="entry name" value="WAT1-RELATED PROTEIN"/>
    <property type="match status" value="1"/>
</dbReference>
<name>W9SJ79_9ROSA</name>
<dbReference type="EMBL" id="KE346265">
    <property type="protein sequence ID" value="EXC31607.1"/>
    <property type="molecule type" value="Genomic_DNA"/>
</dbReference>
<feature type="transmembrane region" description="Helical" evidence="6">
    <location>
        <begin position="37"/>
        <end position="61"/>
    </location>
</feature>
<evidence type="ECO:0000256" key="4">
    <source>
        <dbReference type="ARBA" id="ARBA00022989"/>
    </source>
</evidence>
<dbReference type="Proteomes" id="UP000030645">
    <property type="component" value="Unassembled WGS sequence"/>
</dbReference>
<comment type="subcellular location">
    <subcellularLocation>
        <location evidence="1 6">Membrane</location>
        <topology evidence="1 6">Multi-pass membrane protein</topology>
    </subcellularLocation>
</comment>
<feature type="transmembrane region" description="Helical" evidence="6">
    <location>
        <begin position="197"/>
        <end position="218"/>
    </location>
</feature>
<comment type="similarity">
    <text evidence="2 6">Belongs to the drug/metabolite transporter (DMT) superfamily. Plant drug/metabolite exporter (P-DME) (TC 2.A.7.4) family.</text>
</comment>
<feature type="transmembrane region" description="Helical" evidence="6">
    <location>
        <begin position="165"/>
        <end position="185"/>
    </location>
</feature>
<feature type="transmembrane region" description="Helical" evidence="6">
    <location>
        <begin position="260"/>
        <end position="280"/>
    </location>
</feature>
<reference evidence="9" key="1">
    <citation type="submission" date="2013-01" db="EMBL/GenBank/DDBJ databases">
        <title>Draft Genome Sequence of a Mulberry Tree, Morus notabilis C.K. Schneid.</title>
        <authorList>
            <person name="He N."/>
            <person name="Zhao S."/>
        </authorList>
    </citation>
    <scope>NUCLEOTIDE SEQUENCE</scope>
</reference>
<dbReference type="InterPro" id="IPR037185">
    <property type="entry name" value="EmrE-like"/>
</dbReference>
<evidence type="ECO:0000259" key="7">
    <source>
        <dbReference type="Pfam" id="PF00892"/>
    </source>
</evidence>
<feature type="domain" description="EamA" evidence="7">
    <location>
        <begin position="167"/>
        <end position="304"/>
    </location>
</feature>
<dbReference type="STRING" id="981085.W9SJ79"/>
<dbReference type="Pfam" id="PF00892">
    <property type="entry name" value="EamA"/>
    <property type="match status" value="1"/>
</dbReference>
<dbReference type="eggNOG" id="ENOG502RNNC">
    <property type="taxonomic scope" value="Eukaryota"/>
</dbReference>
<dbReference type="InterPro" id="IPR000620">
    <property type="entry name" value="EamA_dom"/>
</dbReference>
<feature type="transmembrane region" description="Helical" evidence="6">
    <location>
        <begin position="285"/>
        <end position="304"/>
    </location>
</feature>
<keyword evidence="4 6" id="KW-1133">Transmembrane helix</keyword>
<keyword evidence="9" id="KW-1185">Reference proteome</keyword>
<dbReference type="InterPro" id="IPR030184">
    <property type="entry name" value="WAT1-related"/>
</dbReference>
<keyword evidence="3 6" id="KW-0812">Transmembrane</keyword>
<feature type="transmembrane region" description="Helical" evidence="6">
    <location>
        <begin position="81"/>
        <end position="102"/>
    </location>
</feature>
<dbReference type="GO" id="GO:0022857">
    <property type="term" value="F:transmembrane transporter activity"/>
    <property type="evidence" value="ECO:0007669"/>
    <property type="project" value="InterPro"/>
</dbReference>
<evidence type="ECO:0000256" key="5">
    <source>
        <dbReference type="ARBA" id="ARBA00023136"/>
    </source>
</evidence>
<dbReference type="GO" id="GO:0016020">
    <property type="term" value="C:membrane"/>
    <property type="evidence" value="ECO:0007669"/>
    <property type="project" value="UniProtKB-SubCell"/>
</dbReference>
<gene>
    <name evidence="8" type="ORF">L484_008403</name>
</gene>
<feature type="transmembrane region" description="Helical" evidence="6">
    <location>
        <begin position="114"/>
        <end position="132"/>
    </location>
</feature>
<sequence>MAGCGRKEIVPFAAMAAVELAAVGVNTFYKAATLEGLSYFVFVAYSYVLGTLVLLPLPFIFPRFTCSICGCKGIEYSSPTLASAVSNITPAFTFILAIIFRMENLDLRSSVTRIKIIGTLFSLSGALVAVIYKGPIIFSSSSSFPPQSLSLGLQYSSETSKRNRVLGGLLIASQCLLSSIWYILQTQVMKTYPDTKIVVPVYFLCASTIAVPVCLIAEPKLSAWTLKPKISLITVVLSGFFGSSFCTLLLTWGLHLKGPLYISIFRPFSIAIAAFVGVIFLGDDLFLGSVVGAIILLLGFYAVIWGKAQEEDVKDCASSISHGKIPLLQSHRVEDMENK</sequence>
<feature type="transmembrane region" description="Helical" evidence="6">
    <location>
        <begin position="12"/>
        <end position="31"/>
    </location>
</feature>
<proteinExistence type="inferred from homology"/>
<accession>W9SJ79</accession>
<protein>
    <recommendedName>
        <fullName evidence="6">WAT1-related protein</fullName>
    </recommendedName>
</protein>
<evidence type="ECO:0000256" key="3">
    <source>
        <dbReference type="ARBA" id="ARBA00022692"/>
    </source>
</evidence>
<evidence type="ECO:0000313" key="9">
    <source>
        <dbReference type="Proteomes" id="UP000030645"/>
    </source>
</evidence>
<organism evidence="8 9">
    <name type="scientific">Morus notabilis</name>
    <dbReference type="NCBI Taxonomy" id="981085"/>
    <lineage>
        <taxon>Eukaryota</taxon>
        <taxon>Viridiplantae</taxon>
        <taxon>Streptophyta</taxon>
        <taxon>Embryophyta</taxon>
        <taxon>Tracheophyta</taxon>
        <taxon>Spermatophyta</taxon>
        <taxon>Magnoliopsida</taxon>
        <taxon>eudicotyledons</taxon>
        <taxon>Gunneridae</taxon>
        <taxon>Pentapetalae</taxon>
        <taxon>rosids</taxon>
        <taxon>fabids</taxon>
        <taxon>Rosales</taxon>
        <taxon>Moraceae</taxon>
        <taxon>Moreae</taxon>
        <taxon>Morus</taxon>
    </lineage>
</organism>
<evidence type="ECO:0000256" key="6">
    <source>
        <dbReference type="RuleBase" id="RU363077"/>
    </source>
</evidence>
<evidence type="ECO:0000256" key="2">
    <source>
        <dbReference type="ARBA" id="ARBA00007635"/>
    </source>
</evidence>
<keyword evidence="5 6" id="KW-0472">Membrane</keyword>
<evidence type="ECO:0000313" key="8">
    <source>
        <dbReference type="EMBL" id="EXC31607.1"/>
    </source>
</evidence>
<dbReference type="AlphaFoldDB" id="W9SJ79"/>
<dbReference type="SUPFAM" id="SSF103481">
    <property type="entry name" value="Multidrug resistance efflux transporter EmrE"/>
    <property type="match status" value="1"/>
</dbReference>
<feature type="transmembrane region" description="Helical" evidence="6">
    <location>
        <begin position="230"/>
        <end position="254"/>
    </location>
</feature>
<evidence type="ECO:0000256" key="1">
    <source>
        <dbReference type="ARBA" id="ARBA00004141"/>
    </source>
</evidence>